<dbReference type="Proteomes" id="UP000075901">
    <property type="component" value="Unassembled WGS sequence"/>
</dbReference>
<reference evidence="3" key="1">
    <citation type="submission" date="2013-09" db="EMBL/GenBank/DDBJ databases">
        <title>The Genome Sequence of Anopheles maculatus species B.</title>
        <authorList>
            <consortium name="The Broad Institute Genomics Platform"/>
            <person name="Neafsey D.E."/>
            <person name="Besansky N."/>
            <person name="Howell P."/>
            <person name="Walton C."/>
            <person name="Young S.K."/>
            <person name="Zeng Q."/>
            <person name="Gargeya S."/>
            <person name="Fitzgerald M."/>
            <person name="Haas B."/>
            <person name="Abouelleil A."/>
            <person name="Allen A.W."/>
            <person name="Alvarado L."/>
            <person name="Arachchi H.M."/>
            <person name="Berlin A.M."/>
            <person name="Chapman S.B."/>
            <person name="Gainer-Dewar J."/>
            <person name="Goldberg J."/>
            <person name="Griggs A."/>
            <person name="Gujja S."/>
            <person name="Hansen M."/>
            <person name="Howarth C."/>
            <person name="Imamovic A."/>
            <person name="Ireland A."/>
            <person name="Larimer J."/>
            <person name="McCowan C."/>
            <person name="Murphy C."/>
            <person name="Pearson M."/>
            <person name="Poon T.W."/>
            <person name="Priest M."/>
            <person name="Roberts A."/>
            <person name="Saif S."/>
            <person name="Shea T."/>
            <person name="Sisk P."/>
            <person name="Sykes S."/>
            <person name="Wortman J."/>
            <person name="Nusbaum C."/>
            <person name="Birren B."/>
        </authorList>
    </citation>
    <scope>NUCLEOTIDE SEQUENCE [LARGE SCALE GENOMIC DNA]</scope>
    <source>
        <strain evidence="3">maculatus3</strain>
    </source>
</reference>
<name>A0A182SNQ5_9DIPT</name>
<evidence type="ECO:0000313" key="3">
    <source>
        <dbReference type="Proteomes" id="UP000075901"/>
    </source>
</evidence>
<evidence type="ECO:0000256" key="1">
    <source>
        <dbReference type="SAM" id="Phobius"/>
    </source>
</evidence>
<dbReference type="VEuPathDB" id="VectorBase:AMAM010409"/>
<keyword evidence="1" id="KW-0812">Transmembrane</keyword>
<reference evidence="2" key="2">
    <citation type="submission" date="2020-05" db="UniProtKB">
        <authorList>
            <consortium name="EnsemblMetazoa"/>
        </authorList>
    </citation>
    <scope>IDENTIFICATION</scope>
    <source>
        <strain evidence="2">maculatus3</strain>
    </source>
</reference>
<protein>
    <submittedName>
        <fullName evidence="2">Uncharacterized protein</fullName>
    </submittedName>
</protein>
<feature type="transmembrane region" description="Helical" evidence="1">
    <location>
        <begin position="6"/>
        <end position="27"/>
    </location>
</feature>
<proteinExistence type="predicted"/>
<dbReference type="AlphaFoldDB" id="A0A182SNQ5"/>
<sequence>MVMFAAVAAAVGVIIASIIVAGFVAICRLKRQKPPEPQEVRKRMRARLAFGRADVQGPLGCLTKGTFAPSTVGAKKSFTTVGRSVQMLSFSWPREQPISLQHFAAVKAPEPSFGGEGTN</sequence>
<keyword evidence="1" id="KW-1133">Transmembrane helix</keyword>
<evidence type="ECO:0000313" key="2">
    <source>
        <dbReference type="EnsemblMetazoa" id="AMAM010409-PA"/>
    </source>
</evidence>
<dbReference type="EnsemblMetazoa" id="AMAM010409-RA">
    <property type="protein sequence ID" value="AMAM010409-PA"/>
    <property type="gene ID" value="AMAM010409"/>
</dbReference>
<accession>A0A182SNQ5</accession>
<keyword evidence="1" id="KW-0472">Membrane</keyword>
<organism evidence="2 3">
    <name type="scientific">Anopheles maculatus</name>
    <dbReference type="NCBI Taxonomy" id="74869"/>
    <lineage>
        <taxon>Eukaryota</taxon>
        <taxon>Metazoa</taxon>
        <taxon>Ecdysozoa</taxon>
        <taxon>Arthropoda</taxon>
        <taxon>Hexapoda</taxon>
        <taxon>Insecta</taxon>
        <taxon>Pterygota</taxon>
        <taxon>Neoptera</taxon>
        <taxon>Endopterygota</taxon>
        <taxon>Diptera</taxon>
        <taxon>Nematocera</taxon>
        <taxon>Culicoidea</taxon>
        <taxon>Culicidae</taxon>
        <taxon>Anophelinae</taxon>
        <taxon>Anopheles</taxon>
        <taxon>Anopheles maculatus group</taxon>
    </lineage>
</organism>
<keyword evidence="3" id="KW-1185">Reference proteome</keyword>